<proteinExistence type="inferred from homology"/>
<dbReference type="InterPro" id="IPR023798">
    <property type="entry name" value="Ribosomal_uS7_dom"/>
</dbReference>
<dbReference type="GO" id="GO:0003735">
    <property type="term" value="F:structural constituent of ribosome"/>
    <property type="evidence" value="ECO:0007669"/>
    <property type="project" value="InterPro"/>
</dbReference>
<dbReference type="PANTHER" id="PTHR11205">
    <property type="entry name" value="RIBOSOMAL PROTEIN S7"/>
    <property type="match status" value="1"/>
</dbReference>
<dbReference type="InterPro" id="IPR005716">
    <property type="entry name" value="Ribosomal_uS7_euk/arc"/>
</dbReference>
<dbReference type="NCBIfam" id="TIGR01028">
    <property type="entry name" value="uS7_euk_arch"/>
    <property type="match status" value="1"/>
</dbReference>
<dbReference type="SUPFAM" id="SSF47973">
    <property type="entry name" value="Ribosomal protein S7"/>
    <property type="match status" value="1"/>
</dbReference>
<reference evidence="5" key="1">
    <citation type="submission" date="2021-01" db="EMBL/GenBank/DDBJ databases">
        <authorList>
            <person name="Corre E."/>
            <person name="Pelletier E."/>
            <person name="Niang G."/>
            <person name="Scheremetjew M."/>
            <person name="Finn R."/>
            <person name="Kale V."/>
            <person name="Holt S."/>
            <person name="Cochrane G."/>
            <person name="Meng A."/>
            <person name="Brown T."/>
            <person name="Cohen L."/>
        </authorList>
    </citation>
    <scope>NUCLEOTIDE SEQUENCE</scope>
    <source>
        <strain evidence="5">Ras09</strain>
    </source>
</reference>
<protein>
    <recommendedName>
        <fullName evidence="4">Small ribosomal subunit protein uS7 domain-containing protein</fullName>
    </recommendedName>
</protein>
<dbReference type="InterPro" id="IPR000235">
    <property type="entry name" value="Ribosomal_uS7"/>
</dbReference>
<dbReference type="CDD" id="cd14867">
    <property type="entry name" value="uS7_Eukaryote"/>
    <property type="match status" value="1"/>
</dbReference>
<name>A0A7S3CL29_9SPIT</name>
<dbReference type="InterPro" id="IPR036823">
    <property type="entry name" value="Ribosomal_uS7_dom_sf"/>
</dbReference>
<keyword evidence="3" id="KW-0687">Ribonucleoprotein</keyword>
<evidence type="ECO:0000256" key="3">
    <source>
        <dbReference type="ARBA" id="ARBA00023274"/>
    </source>
</evidence>
<keyword evidence="2" id="KW-0689">Ribosomal protein</keyword>
<dbReference type="EMBL" id="HBIA01005402">
    <property type="protein sequence ID" value="CAE0231052.1"/>
    <property type="molecule type" value="Transcribed_RNA"/>
</dbReference>
<dbReference type="AlphaFoldDB" id="A0A7S3CL29"/>
<comment type="similarity">
    <text evidence="1">Belongs to the universal ribosomal protein uS7 family.</text>
</comment>
<evidence type="ECO:0000256" key="1">
    <source>
        <dbReference type="ARBA" id="ARBA00007151"/>
    </source>
</evidence>
<dbReference type="Pfam" id="PF00177">
    <property type="entry name" value="Ribosomal_S7"/>
    <property type="match status" value="1"/>
</dbReference>
<dbReference type="Gene3D" id="1.10.455.10">
    <property type="entry name" value="Ribosomal protein S7 domain"/>
    <property type="match status" value="1"/>
</dbReference>
<evidence type="ECO:0000313" key="5">
    <source>
        <dbReference type="EMBL" id="CAE0231052.1"/>
    </source>
</evidence>
<gene>
    <name evidence="5" type="ORF">SRAS04492_LOCUS2847</name>
</gene>
<sequence length="204" mass="22810">MADLEESTFAVKPLLFGKWSYEGVRCSEMSLVDYLNVKSVKSQVYVPYTAGKYQKKRFQKVSCPITERFVNQIMVGNHRQNGKKQQAVRLFKQALEIVHLLTGLNPLEVLFEAIVQGGAREDSTRIGSGGTVRRQAVDVSPMRRVNQAIYLICKGSRDSAFRSHKSFSETLADEIIACSKGAGQSNSYAAKKKDEIERVAKGNR</sequence>
<feature type="domain" description="Small ribosomal subunit protein uS7" evidence="4">
    <location>
        <begin position="40"/>
        <end position="204"/>
    </location>
</feature>
<dbReference type="PIRSF" id="PIRSF002122">
    <property type="entry name" value="RPS7p_RPS7a_RPS5e_RPS7o"/>
    <property type="match status" value="1"/>
</dbReference>
<accession>A0A7S3CL29</accession>
<organism evidence="5">
    <name type="scientific">Strombidium rassoulzadegani</name>
    <dbReference type="NCBI Taxonomy" id="1082188"/>
    <lineage>
        <taxon>Eukaryota</taxon>
        <taxon>Sar</taxon>
        <taxon>Alveolata</taxon>
        <taxon>Ciliophora</taxon>
        <taxon>Intramacronucleata</taxon>
        <taxon>Spirotrichea</taxon>
        <taxon>Oligotrichia</taxon>
        <taxon>Strombidiidae</taxon>
        <taxon>Strombidium</taxon>
    </lineage>
</organism>
<dbReference type="GO" id="GO:0006412">
    <property type="term" value="P:translation"/>
    <property type="evidence" value="ECO:0007669"/>
    <property type="project" value="InterPro"/>
</dbReference>
<evidence type="ECO:0000256" key="2">
    <source>
        <dbReference type="ARBA" id="ARBA00022980"/>
    </source>
</evidence>
<evidence type="ECO:0000259" key="4">
    <source>
        <dbReference type="Pfam" id="PF00177"/>
    </source>
</evidence>
<dbReference type="GO" id="GO:0015935">
    <property type="term" value="C:small ribosomal subunit"/>
    <property type="evidence" value="ECO:0007669"/>
    <property type="project" value="InterPro"/>
</dbReference>